<dbReference type="Proteomes" id="UP000236161">
    <property type="component" value="Unassembled WGS sequence"/>
</dbReference>
<sequence length="222" mass="24671">MSHALSAHPISISAALPSLRRRAAPPIRCVAGNRSADNLDYLQRARKQQAAPPQQRPRRAPPLGLWDRFPAARTVQQMMDTMERVMEDPFFSEEAASAAGNAGAGLNGYRRGGRTPWEIREAEAEYRMRFDLPGMTKKDVKVWVEEGVLVIKAEKQQAVASAEGQEGGEEEEEWSFGRYSSRIALPEKAVVEKIKAEVRDGVLYVMVPKAEPSSKVLDINVQ</sequence>
<feature type="region of interest" description="Disordered" evidence="4">
    <location>
        <begin position="45"/>
        <end position="65"/>
    </location>
</feature>
<proteinExistence type="inferred from homology"/>
<dbReference type="PANTHER" id="PTHR46733:SF2">
    <property type="entry name" value="25.3 KDA HEAT SHOCK PROTEIN, CHLOROPLASTIC-LIKE"/>
    <property type="match status" value="1"/>
</dbReference>
<feature type="domain" description="SHSP" evidence="5">
    <location>
        <begin position="108"/>
        <end position="222"/>
    </location>
</feature>
<dbReference type="PANTHER" id="PTHR46733">
    <property type="entry name" value="26.5 KDA HEAT SHOCK PROTEIN, MITOCHONDRIAL"/>
    <property type="match status" value="1"/>
</dbReference>
<keyword evidence="1 6" id="KW-0346">Stress response</keyword>
<evidence type="ECO:0000259" key="5">
    <source>
        <dbReference type="PROSITE" id="PS01031"/>
    </source>
</evidence>
<dbReference type="PROSITE" id="PS01031">
    <property type="entry name" value="SHSP"/>
    <property type="match status" value="1"/>
</dbReference>
<dbReference type="InterPro" id="IPR002068">
    <property type="entry name" value="A-crystallin/Hsp20_dom"/>
</dbReference>
<dbReference type="InterPro" id="IPR044587">
    <property type="entry name" value="HSP21-like"/>
</dbReference>
<dbReference type="SUPFAM" id="SSF49764">
    <property type="entry name" value="HSP20-like chaperones"/>
    <property type="match status" value="1"/>
</dbReference>
<evidence type="ECO:0000313" key="6">
    <source>
        <dbReference type="EMBL" id="PKA65326.1"/>
    </source>
</evidence>
<evidence type="ECO:0000313" key="7">
    <source>
        <dbReference type="Proteomes" id="UP000236161"/>
    </source>
</evidence>
<evidence type="ECO:0000256" key="4">
    <source>
        <dbReference type="SAM" id="MobiDB-lite"/>
    </source>
</evidence>
<evidence type="ECO:0000256" key="2">
    <source>
        <dbReference type="PROSITE-ProRule" id="PRU00285"/>
    </source>
</evidence>
<keyword evidence="7" id="KW-1185">Reference proteome</keyword>
<dbReference type="Pfam" id="PF00011">
    <property type="entry name" value="HSP20"/>
    <property type="match status" value="1"/>
</dbReference>
<gene>
    <name evidence="6" type="primary">HSP21</name>
    <name evidence="6" type="ORF">AXF42_Ash005659</name>
</gene>
<evidence type="ECO:0000256" key="1">
    <source>
        <dbReference type="ARBA" id="ARBA00023016"/>
    </source>
</evidence>
<dbReference type="CDD" id="cd06464">
    <property type="entry name" value="ACD_sHsps-like"/>
    <property type="match status" value="1"/>
</dbReference>
<dbReference type="STRING" id="1088818.A0A2I0BC02"/>
<dbReference type="OrthoDB" id="1431247at2759"/>
<dbReference type="InterPro" id="IPR008978">
    <property type="entry name" value="HSP20-like_chaperone"/>
</dbReference>
<dbReference type="EMBL" id="KZ451895">
    <property type="protein sequence ID" value="PKA65326.1"/>
    <property type="molecule type" value="Genomic_DNA"/>
</dbReference>
<name>A0A2I0BC02_9ASPA</name>
<dbReference type="GO" id="GO:0009408">
    <property type="term" value="P:response to heat"/>
    <property type="evidence" value="ECO:0007669"/>
    <property type="project" value="InterPro"/>
</dbReference>
<comment type="similarity">
    <text evidence="2 3">Belongs to the small heat shock protein (HSP20) family.</text>
</comment>
<evidence type="ECO:0000256" key="3">
    <source>
        <dbReference type="RuleBase" id="RU003616"/>
    </source>
</evidence>
<dbReference type="Gene3D" id="2.60.40.790">
    <property type="match status" value="1"/>
</dbReference>
<dbReference type="AlphaFoldDB" id="A0A2I0BC02"/>
<protein>
    <submittedName>
        <fullName evidence="6">Small heat shock protein, chloroplastic</fullName>
    </submittedName>
</protein>
<organism evidence="6 7">
    <name type="scientific">Apostasia shenzhenica</name>
    <dbReference type="NCBI Taxonomy" id="1088818"/>
    <lineage>
        <taxon>Eukaryota</taxon>
        <taxon>Viridiplantae</taxon>
        <taxon>Streptophyta</taxon>
        <taxon>Embryophyta</taxon>
        <taxon>Tracheophyta</taxon>
        <taxon>Spermatophyta</taxon>
        <taxon>Magnoliopsida</taxon>
        <taxon>Liliopsida</taxon>
        <taxon>Asparagales</taxon>
        <taxon>Orchidaceae</taxon>
        <taxon>Apostasioideae</taxon>
        <taxon>Apostasia</taxon>
    </lineage>
</organism>
<accession>A0A2I0BC02</accession>
<reference evidence="6 7" key="1">
    <citation type="journal article" date="2017" name="Nature">
        <title>The Apostasia genome and the evolution of orchids.</title>
        <authorList>
            <person name="Zhang G.Q."/>
            <person name="Liu K.W."/>
            <person name="Li Z."/>
            <person name="Lohaus R."/>
            <person name="Hsiao Y.Y."/>
            <person name="Niu S.C."/>
            <person name="Wang J.Y."/>
            <person name="Lin Y.C."/>
            <person name="Xu Q."/>
            <person name="Chen L.J."/>
            <person name="Yoshida K."/>
            <person name="Fujiwara S."/>
            <person name="Wang Z.W."/>
            <person name="Zhang Y.Q."/>
            <person name="Mitsuda N."/>
            <person name="Wang M."/>
            <person name="Liu G.H."/>
            <person name="Pecoraro L."/>
            <person name="Huang H.X."/>
            <person name="Xiao X.J."/>
            <person name="Lin M."/>
            <person name="Wu X.Y."/>
            <person name="Wu W.L."/>
            <person name="Chen Y.Y."/>
            <person name="Chang S.B."/>
            <person name="Sakamoto S."/>
            <person name="Ohme-Takagi M."/>
            <person name="Yagi M."/>
            <person name="Zeng S.J."/>
            <person name="Shen C.Y."/>
            <person name="Yeh C.M."/>
            <person name="Luo Y.B."/>
            <person name="Tsai W.C."/>
            <person name="Van de Peer Y."/>
            <person name="Liu Z.J."/>
        </authorList>
    </citation>
    <scope>NUCLEOTIDE SEQUENCE [LARGE SCALE GENOMIC DNA]</scope>
    <source>
        <strain evidence="7">cv. Shenzhen</strain>
        <tissue evidence="6">Stem</tissue>
    </source>
</reference>